<keyword evidence="7 9" id="KW-0010">Activator</keyword>
<comment type="caution">
    <text evidence="12">The sequence shown here is derived from an EMBL/GenBank/DDBJ whole genome shotgun (WGS) entry which is preliminary data.</text>
</comment>
<dbReference type="SMART" id="SM00448">
    <property type="entry name" value="REC"/>
    <property type="match status" value="1"/>
</dbReference>
<dbReference type="Pfam" id="PF00072">
    <property type="entry name" value="Response_reg"/>
    <property type="match status" value="1"/>
</dbReference>
<dbReference type="SUPFAM" id="SSF46785">
    <property type="entry name" value="Winged helix' DNA-binding domain"/>
    <property type="match status" value="1"/>
</dbReference>
<keyword evidence="13" id="KW-1185">Reference proteome</keyword>
<keyword evidence="3 10" id="KW-0597">Phosphoprotein</keyword>
<accession>A0AA42BSP6</accession>
<evidence type="ECO:0000256" key="1">
    <source>
        <dbReference type="ARBA" id="ARBA00004496"/>
    </source>
</evidence>
<feature type="modified residue" description="4-aspartylphosphate" evidence="10">
    <location>
        <position position="58"/>
    </location>
</feature>
<dbReference type="PROSITE" id="PS50110">
    <property type="entry name" value="RESPONSE_REGULATORY"/>
    <property type="match status" value="1"/>
</dbReference>
<dbReference type="SUPFAM" id="SSF52172">
    <property type="entry name" value="CheY-like"/>
    <property type="match status" value="1"/>
</dbReference>
<dbReference type="Proteomes" id="UP001165587">
    <property type="component" value="Unassembled WGS sequence"/>
</dbReference>
<dbReference type="InterPro" id="IPR001789">
    <property type="entry name" value="Sig_transdc_resp-reg_receiver"/>
</dbReference>
<dbReference type="InterPro" id="IPR005471">
    <property type="entry name" value="Tscrpt_reg_IclR_N"/>
</dbReference>
<dbReference type="InterPro" id="IPR011006">
    <property type="entry name" value="CheY-like_superfamily"/>
</dbReference>
<feature type="domain" description="Response regulatory" evidence="11">
    <location>
        <begin position="7"/>
        <end position="118"/>
    </location>
</feature>
<keyword evidence="4 9" id="KW-0902">Two-component regulatory system</keyword>
<dbReference type="PANTHER" id="PTHR45526">
    <property type="entry name" value="TRANSCRIPTIONAL REGULATORY PROTEIN DPIA"/>
    <property type="match status" value="1"/>
</dbReference>
<dbReference type="Gene3D" id="1.10.10.10">
    <property type="entry name" value="Winged helix-like DNA-binding domain superfamily/Winged helix DNA-binding domain"/>
    <property type="match status" value="1"/>
</dbReference>
<evidence type="ECO:0000256" key="9">
    <source>
        <dbReference type="PIRNR" id="PIRNR006171"/>
    </source>
</evidence>
<reference evidence="12" key="1">
    <citation type="submission" date="2022-08" db="EMBL/GenBank/DDBJ databases">
        <authorList>
            <person name="Deng Y."/>
            <person name="Han X.-F."/>
            <person name="Zhang Y.-Q."/>
        </authorList>
    </citation>
    <scope>NUCLEOTIDE SEQUENCE</scope>
    <source>
        <strain evidence="12">CPCC 203407</strain>
    </source>
</reference>
<dbReference type="AlphaFoldDB" id="A0AA42BSP6"/>
<evidence type="ECO:0000313" key="13">
    <source>
        <dbReference type="Proteomes" id="UP001165587"/>
    </source>
</evidence>
<evidence type="ECO:0000256" key="8">
    <source>
        <dbReference type="ARBA" id="ARBA00023163"/>
    </source>
</evidence>
<dbReference type="GO" id="GO:0003700">
    <property type="term" value="F:DNA-binding transcription factor activity"/>
    <property type="evidence" value="ECO:0007669"/>
    <property type="project" value="InterPro"/>
</dbReference>
<sequence>MSEARFRVVVVDDDFRVARLHTRIVEGVDGFVVTGTAGTVAEARELVESVQPDLVLADIYLPDGSGLDLVRAIDVDAIVLSAAVTASAVRRAFQRGAFAYLVKPFADEELAEQLRAYIRYRNLLDAQPELDQSTVDRARRVLHGAGAAGGAAGARRSPTETAVLEALAASGTALSAPAIAERIGISRATAQRYLSSLAHEGQLAIELQYGATGRPEHRYRTAGPR</sequence>
<dbReference type="InterPro" id="IPR024187">
    <property type="entry name" value="Sig_transdc_resp-reg_cit/mal"/>
</dbReference>
<dbReference type="PIRSF" id="PIRSF006171">
    <property type="entry name" value="RR_citrat_malat"/>
    <property type="match status" value="1"/>
</dbReference>
<dbReference type="InterPro" id="IPR051271">
    <property type="entry name" value="2C-system_Tx_regulators"/>
</dbReference>
<dbReference type="PANTHER" id="PTHR45526:SF1">
    <property type="entry name" value="TRANSCRIPTIONAL REGULATORY PROTEIN DCUR-RELATED"/>
    <property type="match status" value="1"/>
</dbReference>
<evidence type="ECO:0000256" key="3">
    <source>
        <dbReference type="ARBA" id="ARBA00022553"/>
    </source>
</evidence>
<evidence type="ECO:0000256" key="6">
    <source>
        <dbReference type="ARBA" id="ARBA00023125"/>
    </source>
</evidence>
<evidence type="ECO:0000256" key="2">
    <source>
        <dbReference type="ARBA" id="ARBA00022490"/>
    </source>
</evidence>
<keyword evidence="2 9" id="KW-0963">Cytoplasm</keyword>
<evidence type="ECO:0000256" key="7">
    <source>
        <dbReference type="ARBA" id="ARBA00023159"/>
    </source>
</evidence>
<evidence type="ECO:0000256" key="5">
    <source>
        <dbReference type="ARBA" id="ARBA00023015"/>
    </source>
</evidence>
<evidence type="ECO:0000256" key="10">
    <source>
        <dbReference type="PROSITE-ProRule" id="PRU00169"/>
    </source>
</evidence>
<name>A0AA42BSP6_9MICO</name>
<protein>
    <recommendedName>
        <fullName evidence="9">Transcriptional regulatory protein</fullName>
    </recommendedName>
</protein>
<dbReference type="GO" id="GO:0000156">
    <property type="term" value="F:phosphorelay response regulator activity"/>
    <property type="evidence" value="ECO:0007669"/>
    <property type="project" value="TreeGrafter"/>
</dbReference>
<comment type="subcellular location">
    <subcellularLocation>
        <location evidence="1 9">Cytoplasm</location>
    </subcellularLocation>
</comment>
<gene>
    <name evidence="12" type="ORF">N1028_03670</name>
</gene>
<dbReference type="RefSeq" id="WP_259525466.1">
    <property type="nucleotide sequence ID" value="NZ_JANLCK010000002.1"/>
</dbReference>
<dbReference type="Pfam" id="PF09339">
    <property type="entry name" value="HTH_IclR"/>
    <property type="match status" value="1"/>
</dbReference>
<dbReference type="Gene3D" id="3.40.50.2300">
    <property type="match status" value="1"/>
</dbReference>
<dbReference type="InterPro" id="IPR036388">
    <property type="entry name" value="WH-like_DNA-bd_sf"/>
</dbReference>
<keyword evidence="8 9" id="KW-0804">Transcription</keyword>
<dbReference type="GO" id="GO:0003677">
    <property type="term" value="F:DNA binding"/>
    <property type="evidence" value="ECO:0007669"/>
    <property type="project" value="UniProtKB-KW"/>
</dbReference>
<dbReference type="EMBL" id="JANLCK010000002">
    <property type="protein sequence ID" value="MCS5724987.1"/>
    <property type="molecule type" value="Genomic_DNA"/>
</dbReference>
<proteinExistence type="predicted"/>
<dbReference type="InterPro" id="IPR036390">
    <property type="entry name" value="WH_DNA-bd_sf"/>
</dbReference>
<keyword evidence="6 9" id="KW-0238">DNA-binding</keyword>
<evidence type="ECO:0000259" key="11">
    <source>
        <dbReference type="PROSITE" id="PS50110"/>
    </source>
</evidence>
<evidence type="ECO:0000256" key="4">
    <source>
        <dbReference type="ARBA" id="ARBA00023012"/>
    </source>
</evidence>
<organism evidence="12 13">
    <name type="scientific">Herbiconiux oxytropis</name>
    <dbReference type="NCBI Taxonomy" id="2970915"/>
    <lineage>
        <taxon>Bacteria</taxon>
        <taxon>Bacillati</taxon>
        <taxon>Actinomycetota</taxon>
        <taxon>Actinomycetes</taxon>
        <taxon>Micrococcales</taxon>
        <taxon>Microbacteriaceae</taxon>
        <taxon>Herbiconiux</taxon>
    </lineage>
</organism>
<dbReference type="GO" id="GO:0005737">
    <property type="term" value="C:cytoplasm"/>
    <property type="evidence" value="ECO:0007669"/>
    <property type="project" value="UniProtKB-SubCell"/>
</dbReference>
<keyword evidence="5 9" id="KW-0805">Transcription regulation</keyword>
<evidence type="ECO:0000313" key="12">
    <source>
        <dbReference type="EMBL" id="MCS5724987.1"/>
    </source>
</evidence>